<protein>
    <submittedName>
        <fullName evidence="17">TonB-dependent receptor</fullName>
    </submittedName>
</protein>
<dbReference type="PROSITE" id="PS52016">
    <property type="entry name" value="TONB_DEPENDENT_REC_3"/>
    <property type="match status" value="1"/>
</dbReference>
<dbReference type="PANTHER" id="PTHR30069:SF53">
    <property type="entry name" value="COLICIN I RECEPTOR-RELATED"/>
    <property type="match status" value="1"/>
</dbReference>
<proteinExistence type="inferred from homology"/>
<dbReference type="InterPro" id="IPR000531">
    <property type="entry name" value="Beta-barrel_TonB"/>
</dbReference>
<dbReference type="RefSeq" id="WP_310472718.1">
    <property type="nucleotide sequence ID" value="NZ_CP136522.1"/>
</dbReference>
<keyword evidence="18" id="KW-1185">Reference proteome</keyword>
<evidence type="ECO:0000256" key="14">
    <source>
        <dbReference type="SAM" id="SignalP"/>
    </source>
</evidence>
<dbReference type="InterPro" id="IPR010917">
    <property type="entry name" value="TonB_rcpt_CS"/>
</dbReference>
<evidence type="ECO:0000256" key="11">
    <source>
        <dbReference type="PROSITE-ProRule" id="PRU10144"/>
    </source>
</evidence>
<feature type="compositionally biased region" description="Polar residues" evidence="13">
    <location>
        <begin position="253"/>
        <end position="268"/>
    </location>
</feature>
<evidence type="ECO:0000259" key="16">
    <source>
        <dbReference type="Pfam" id="PF07715"/>
    </source>
</evidence>
<comment type="similarity">
    <text evidence="10 12">Belongs to the TonB-dependent receptor family.</text>
</comment>
<evidence type="ECO:0000259" key="15">
    <source>
        <dbReference type="Pfam" id="PF00593"/>
    </source>
</evidence>
<dbReference type="Pfam" id="PF00593">
    <property type="entry name" value="TonB_dep_Rec_b-barrel"/>
    <property type="match status" value="1"/>
</dbReference>
<keyword evidence="5 14" id="KW-0732">Signal</keyword>
<evidence type="ECO:0000256" key="10">
    <source>
        <dbReference type="PROSITE-ProRule" id="PRU01360"/>
    </source>
</evidence>
<dbReference type="InterPro" id="IPR037066">
    <property type="entry name" value="Plug_dom_sf"/>
</dbReference>
<reference evidence="17 18" key="1">
    <citation type="submission" date="2023-10" db="EMBL/GenBank/DDBJ databases">
        <title>Complete genome sequence of Shewanella sp. DAU334.</title>
        <authorList>
            <person name="Lee Y.-S."/>
            <person name="Jeong H.-R."/>
            <person name="Hwang E.-J."/>
            <person name="Choi Y.-L."/>
            <person name="Kim G.-D."/>
        </authorList>
    </citation>
    <scope>NUCLEOTIDE SEQUENCE [LARGE SCALE GENOMIC DNA]</scope>
    <source>
        <strain evidence="17 18">DAU334</strain>
    </source>
</reference>
<dbReference type="Gene3D" id="2.40.170.20">
    <property type="entry name" value="TonB-dependent receptor, beta-barrel domain"/>
    <property type="match status" value="1"/>
</dbReference>
<dbReference type="PANTHER" id="PTHR30069">
    <property type="entry name" value="TONB-DEPENDENT OUTER MEMBRANE RECEPTOR"/>
    <property type="match status" value="1"/>
</dbReference>
<dbReference type="SUPFAM" id="SSF56935">
    <property type="entry name" value="Porins"/>
    <property type="match status" value="1"/>
</dbReference>
<comment type="subcellular location">
    <subcellularLocation>
        <location evidence="1 10">Cell outer membrane</location>
        <topology evidence="1 10">Multi-pass membrane protein</topology>
    </subcellularLocation>
</comment>
<evidence type="ECO:0000256" key="2">
    <source>
        <dbReference type="ARBA" id="ARBA00022448"/>
    </source>
</evidence>
<evidence type="ECO:0000256" key="6">
    <source>
        <dbReference type="ARBA" id="ARBA00023065"/>
    </source>
</evidence>
<dbReference type="InterPro" id="IPR039426">
    <property type="entry name" value="TonB-dep_rcpt-like"/>
</dbReference>
<evidence type="ECO:0000256" key="7">
    <source>
        <dbReference type="ARBA" id="ARBA00023077"/>
    </source>
</evidence>
<feature type="domain" description="TonB-dependent receptor-like beta-barrel" evidence="15">
    <location>
        <begin position="185"/>
        <end position="627"/>
    </location>
</feature>
<dbReference type="Proteomes" id="UP001529491">
    <property type="component" value="Chromosome"/>
</dbReference>
<feature type="signal peptide" evidence="14">
    <location>
        <begin position="1"/>
        <end position="21"/>
    </location>
</feature>
<dbReference type="CDD" id="cd01347">
    <property type="entry name" value="ligand_gated_channel"/>
    <property type="match status" value="1"/>
</dbReference>
<sequence length="654" mass="72000">MKFSVISMSVAFALFSTVATASDVATGDIEVISVTGQVQDVASAPASITVIGSEQLEGMAYRDISQALEDVPGVFVDGASGSNKGGMQELSIRGMDSKYTLFLVNGKPQGSRQGFANGLGGGSEFAWMPSISEIERIEVIRGPMSSLYGSDAQGGVVNVITKPTSDMWQGEFSAETVIQENSKAGNDQQYRYNVSGPLLNDELSFSMSGSYYDRDEDEFDNGYTALKNINNTARVTWQLDDNQQLEFEGGIGSQDTSSDYKVSNGETGDAEISSSDRYYVGASHNINWGNKSTTTYVQHEDMHHDTQDSSFQQTTVNSLTSIAFGEHALSVGGQFRQQETEHNDRAISEPSMSRWEGALFSEANLQVNDSFTVTAGLRWVYDENYGSEFVPRLYGVYDLNDNLVIKGGYSRGYNTPDLLQGDSNWVEGGGGRFLDGADVGNSDLNPEYSDNYEISMNWYGDNGLSADLTVYHTDFNNRIDKEIICEGTLDEKGSPASECVYMGETYQVVYQYQNTTDAQIEGIETSLNYRHNSFRAGINYSFTKSEALSGDNKGDPLNDTPEHSVNANISYQPTDELKLWAKVRYRGEAFYVSQGPSMIVPDYVTADIGANYMLGDNFNIYGGIYNVADADINYEEYRSVQDGRRYSVGVKYIF</sequence>
<keyword evidence="2 10" id="KW-0813">Transport</keyword>
<keyword evidence="4 10" id="KW-0812">Transmembrane</keyword>
<keyword evidence="7 12" id="KW-0798">TonB box</keyword>
<feature type="region of interest" description="Disordered" evidence="13">
    <location>
        <begin position="248"/>
        <end position="268"/>
    </location>
</feature>
<dbReference type="EMBL" id="CP136522">
    <property type="protein sequence ID" value="WOT05081.1"/>
    <property type="molecule type" value="Genomic_DNA"/>
</dbReference>
<feature type="chain" id="PRO_5045584689" evidence="14">
    <location>
        <begin position="22"/>
        <end position="654"/>
    </location>
</feature>
<keyword evidence="8 10" id="KW-0472">Membrane</keyword>
<keyword evidence="6" id="KW-0406">Ion transport</keyword>
<dbReference type="InterPro" id="IPR036942">
    <property type="entry name" value="Beta-barrel_TonB_sf"/>
</dbReference>
<dbReference type="Pfam" id="PF07715">
    <property type="entry name" value="Plug"/>
    <property type="match status" value="1"/>
</dbReference>
<name>A0ABZ0JZX8_9GAMM</name>
<evidence type="ECO:0000313" key="18">
    <source>
        <dbReference type="Proteomes" id="UP001529491"/>
    </source>
</evidence>
<gene>
    <name evidence="17" type="ORF">RGE70_17570</name>
</gene>
<accession>A0ABZ0JZX8</accession>
<evidence type="ECO:0000256" key="12">
    <source>
        <dbReference type="RuleBase" id="RU003357"/>
    </source>
</evidence>
<evidence type="ECO:0000256" key="5">
    <source>
        <dbReference type="ARBA" id="ARBA00022729"/>
    </source>
</evidence>
<evidence type="ECO:0000256" key="8">
    <source>
        <dbReference type="ARBA" id="ARBA00023136"/>
    </source>
</evidence>
<keyword evidence="9 10" id="KW-0998">Cell outer membrane</keyword>
<evidence type="ECO:0000256" key="9">
    <source>
        <dbReference type="ARBA" id="ARBA00023237"/>
    </source>
</evidence>
<evidence type="ECO:0000256" key="3">
    <source>
        <dbReference type="ARBA" id="ARBA00022452"/>
    </source>
</evidence>
<dbReference type="InterPro" id="IPR012910">
    <property type="entry name" value="Plug_dom"/>
</dbReference>
<evidence type="ECO:0000313" key="17">
    <source>
        <dbReference type="EMBL" id="WOT05081.1"/>
    </source>
</evidence>
<dbReference type="Gene3D" id="2.170.130.10">
    <property type="entry name" value="TonB-dependent receptor, plug domain"/>
    <property type="match status" value="1"/>
</dbReference>
<keyword evidence="17" id="KW-0675">Receptor</keyword>
<evidence type="ECO:0000256" key="1">
    <source>
        <dbReference type="ARBA" id="ARBA00004571"/>
    </source>
</evidence>
<organism evidence="17 18">
    <name type="scientific">Shewanella youngdeokensis</name>
    <dbReference type="NCBI Taxonomy" id="2999068"/>
    <lineage>
        <taxon>Bacteria</taxon>
        <taxon>Pseudomonadati</taxon>
        <taxon>Pseudomonadota</taxon>
        <taxon>Gammaproteobacteria</taxon>
        <taxon>Alteromonadales</taxon>
        <taxon>Shewanellaceae</taxon>
        <taxon>Shewanella</taxon>
    </lineage>
</organism>
<feature type="short sequence motif" description="TonB C-terminal box" evidence="11">
    <location>
        <begin position="637"/>
        <end position="654"/>
    </location>
</feature>
<feature type="domain" description="TonB-dependent receptor plug" evidence="16">
    <location>
        <begin position="41"/>
        <end position="156"/>
    </location>
</feature>
<evidence type="ECO:0000256" key="13">
    <source>
        <dbReference type="SAM" id="MobiDB-lite"/>
    </source>
</evidence>
<evidence type="ECO:0000256" key="4">
    <source>
        <dbReference type="ARBA" id="ARBA00022692"/>
    </source>
</evidence>
<dbReference type="PROSITE" id="PS01156">
    <property type="entry name" value="TONB_DEPENDENT_REC_2"/>
    <property type="match status" value="1"/>
</dbReference>
<keyword evidence="3 10" id="KW-1134">Transmembrane beta strand</keyword>